<protein>
    <submittedName>
        <fullName evidence="2">DUF11 domain-containing protein</fullName>
    </submittedName>
</protein>
<evidence type="ECO:0000313" key="3">
    <source>
        <dbReference type="Proteomes" id="UP000516028"/>
    </source>
</evidence>
<reference evidence="2 3" key="1">
    <citation type="submission" date="2020-08" db="EMBL/GenBank/DDBJ databases">
        <title>Genome sequence of Diaphorobacter aerolatus KACC 16536T.</title>
        <authorList>
            <person name="Hyun D.-W."/>
            <person name="Bae J.-W."/>
        </authorList>
    </citation>
    <scope>NUCLEOTIDE SEQUENCE [LARGE SCALE GENOMIC DNA]</scope>
    <source>
        <strain evidence="2 3">KACC 16536</strain>
    </source>
</reference>
<dbReference type="EMBL" id="CP060783">
    <property type="protein sequence ID" value="QNP49731.1"/>
    <property type="molecule type" value="Genomic_DNA"/>
</dbReference>
<dbReference type="PANTHER" id="PTHR34819:SF3">
    <property type="entry name" value="CELL SURFACE PROTEIN"/>
    <property type="match status" value="1"/>
</dbReference>
<dbReference type="PANTHER" id="PTHR34819">
    <property type="entry name" value="LARGE CYSTEINE-RICH PERIPLASMIC PROTEIN OMCB"/>
    <property type="match status" value="1"/>
</dbReference>
<feature type="domain" description="DUF11" evidence="1">
    <location>
        <begin position="215"/>
        <end position="317"/>
    </location>
</feature>
<gene>
    <name evidence="2" type="ORF">H9K75_07350</name>
</gene>
<keyword evidence="3" id="KW-1185">Reference proteome</keyword>
<dbReference type="InterPro" id="IPR047589">
    <property type="entry name" value="DUF11_rpt"/>
</dbReference>
<name>A0A7H0GN65_9BURK</name>
<dbReference type="RefSeq" id="WP_187725273.1">
    <property type="nucleotide sequence ID" value="NZ_CP060783.1"/>
</dbReference>
<dbReference type="InterPro" id="IPR051172">
    <property type="entry name" value="Chlamydia_OmcB"/>
</dbReference>
<dbReference type="Pfam" id="PF01345">
    <property type="entry name" value="DUF11"/>
    <property type="match status" value="2"/>
</dbReference>
<sequence>MIGLPVNVTASAIAGGTGATVTNNASVGGGGDPFNGNSTPAPASTCTALDAAAPGHCATRDTRVNTPASIQVAKNNPVIAAATATGQFTATYEVSVSNNGGFSGEYTLSDKPGFPTVGVVLNGWTVTTDIGSVNAALAPAPTNNVAAPISAASVALPAGVTHRYVVTITFAINASATALVCNATPGNGAFNEASIAGSAVATDDACNALPGVPNLSITKTSNGPWMVEQANASYTLQVTNRGTVASAGRITVVDQMPAGVTATAGTYGDFNCTVSGQTVTCTGEAILGAGASSSIVLPVTIGGTAVPQVTNAAAVGGGGDPYNAGAAPVPGNCAAGDGHCASLTTTVAALANPAVSKTNNVNSLLVGGTTTYTVTISNPGTTEATGVSWTDVVGSGLSDLAIVPGAASAGSALGTCSGLTCSGITIAAGGNVTYLVNARVSGAVGTNAVNTAIVTGGVCRADAPCTSVDSDVIADVVPPQPGGVTPVPVDSRLALGLLTLLLMLMGMRAARVLRARK</sequence>
<evidence type="ECO:0000313" key="2">
    <source>
        <dbReference type="EMBL" id="QNP49731.1"/>
    </source>
</evidence>
<organism evidence="2 3">
    <name type="scientific">Diaphorobacter aerolatus</name>
    <dbReference type="NCBI Taxonomy" id="1288495"/>
    <lineage>
        <taxon>Bacteria</taxon>
        <taxon>Pseudomonadati</taxon>
        <taxon>Pseudomonadota</taxon>
        <taxon>Betaproteobacteria</taxon>
        <taxon>Burkholderiales</taxon>
        <taxon>Comamonadaceae</taxon>
        <taxon>Diaphorobacter</taxon>
    </lineage>
</organism>
<feature type="domain" description="DUF11" evidence="1">
    <location>
        <begin position="354"/>
        <end position="456"/>
    </location>
</feature>
<dbReference type="AlphaFoldDB" id="A0A7H0GN65"/>
<evidence type="ECO:0000259" key="1">
    <source>
        <dbReference type="Pfam" id="PF01345"/>
    </source>
</evidence>
<dbReference type="KEGG" id="daer:H9K75_07350"/>
<proteinExistence type="predicted"/>
<dbReference type="InterPro" id="IPR001434">
    <property type="entry name" value="OmcB-like_DUF11"/>
</dbReference>
<accession>A0A7H0GN65</accession>
<dbReference type="NCBIfam" id="TIGR01451">
    <property type="entry name" value="B_ant_repeat"/>
    <property type="match status" value="1"/>
</dbReference>
<dbReference type="Proteomes" id="UP000516028">
    <property type="component" value="Chromosome"/>
</dbReference>